<proteinExistence type="predicted"/>
<reference evidence="2" key="1">
    <citation type="journal article" date="2019" name="Int. J. Syst. Evol. Microbiol.">
        <title>The Global Catalogue of Microorganisms (GCM) 10K type strain sequencing project: providing services to taxonomists for standard genome sequencing and annotation.</title>
        <authorList>
            <consortium name="The Broad Institute Genomics Platform"/>
            <consortium name="The Broad Institute Genome Sequencing Center for Infectious Disease"/>
            <person name="Wu L."/>
            <person name="Ma J."/>
        </authorList>
    </citation>
    <scope>NUCLEOTIDE SEQUENCE [LARGE SCALE GENOMIC DNA]</scope>
    <source>
        <strain evidence="2">CGMCC 1.16305</strain>
    </source>
</reference>
<evidence type="ECO:0000313" key="2">
    <source>
        <dbReference type="Proteomes" id="UP001596505"/>
    </source>
</evidence>
<protein>
    <submittedName>
        <fullName evidence="1">Uncharacterized protein</fullName>
    </submittedName>
</protein>
<name>A0ABW2PY63_9BACL</name>
<keyword evidence="2" id="KW-1185">Reference proteome</keyword>
<dbReference type="RefSeq" id="WP_380967108.1">
    <property type="nucleotide sequence ID" value="NZ_JBHTCO010000018.1"/>
</dbReference>
<sequence>MSTVGSANIQITADDSQARKTVKGFFGFLNGIGTDHKMVKLFGNSKGKLIMY</sequence>
<gene>
    <name evidence="1" type="ORF">ACFQRG_14145</name>
</gene>
<comment type="caution">
    <text evidence="1">The sequence shown here is derived from an EMBL/GenBank/DDBJ whole genome shotgun (WGS) entry which is preliminary data.</text>
</comment>
<organism evidence="1 2">
    <name type="scientific">Scopulibacillus cellulosilyticus</name>
    <dbReference type="NCBI Taxonomy" id="2665665"/>
    <lineage>
        <taxon>Bacteria</taxon>
        <taxon>Bacillati</taxon>
        <taxon>Bacillota</taxon>
        <taxon>Bacilli</taxon>
        <taxon>Bacillales</taxon>
        <taxon>Sporolactobacillaceae</taxon>
        <taxon>Scopulibacillus</taxon>
    </lineage>
</organism>
<evidence type="ECO:0000313" key="1">
    <source>
        <dbReference type="EMBL" id="MFC7394094.1"/>
    </source>
</evidence>
<dbReference type="Proteomes" id="UP001596505">
    <property type="component" value="Unassembled WGS sequence"/>
</dbReference>
<dbReference type="EMBL" id="JBHTCO010000018">
    <property type="protein sequence ID" value="MFC7394094.1"/>
    <property type="molecule type" value="Genomic_DNA"/>
</dbReference>
<accession>A0ABW2PY63</accession>